<accession>A0AAD6YQB3</accession>
<evidence type="ECO:0000313" key="2">
    <source>
        <dbReference type="Proteomes" id="UP001219525"/>
    </source>
</evidence>
<dbReference type="AlphaFoldDB" id="A0AAD6YQB3"/>
<proteinExistence type="predicted"/>
<reference evidence="1" key="1">
    <citation type="submission" date="2023-03" db="EMBL/GenBank/DDBJ databases">
        <title>Massive genome expansion in bonnet fungi (Mycena s.s.) driven by repeated elements and novel gene families across ecological guilds.</title>
        <authorList>
            <consortium name="Lawrence Berkeley National Laboratory"/>
            <person name="Harder C.B."/>
            <person name="Miyauchi S."/>
            <person name="Viragh M."/>
            <person name="Kuo A."/>
            <person name="Thoen E."/>
            <person name="Andreopoulos B."/>
            <person name="Lu D."/>
            <person name="Skrede I."/>
            <person name="Drula E."/>
            <person name="Henrissat B."/>
            <person name="Morin E."/>
            <person name="Kohler A."/>
            <person name="Barry K."/>
            <person name="LaButti K."/>
            <person name="Morin E."/>
            <person name="Salamov A."/>
            <person name="Lipzen A."/>
            <person name="Mereny Z."/>
            <person name="Hegedus B."/>
            <person name="Baldrian P."/>
            <person name="Stursova M."/>
            <person name="Weitz H."/>
            <person name="Taylor A."/>
            <person name="Grigoriev I.V."/>
            <person name="Nagy L.G."/>
            <person name="Martin F."/>
            <person name="Kauserud H."/>
        </authorList>
    </citation>
    <scope>NUCLEOTIDE SEQUENCE</scope>
    <source>
        <strain evidence="1">9144</strain>
    </source>
</reference>
<keyword evidence="2" id="KW-1185">Reference proteome</keyword>
<evidence type="ECO:0000313" key="1">
    <source>
        <dbReference type="EMBL" id="KAJ7226079.1"/>
    </source>
</evidence>
<name>A0AAD6YQB3_9AGAR</name>
<organism evidence="1 2">
    <name type="scientific">Mycena pura</name>
    <dbReference type="NCBI Taxonomy" id="153505"/>
    <lineage>
        <taxon>Eukaryota</taxon>
        <taxon>Fungi</taxon>
        <taxon>Dikarya</taxon>
        <taxon>Basidiomycota</taxon>
        <taxon>Agaricomycotina</taxon>
        <taxon>Agaricomycetes</taxon>
        <taxon>Agaricomycetidae</taxon>
        <taxon>Agaricales</taxon>
        <taxon>Marasmiineae</taxon>
        <taxon>Mycenaceae</taxon>
        <taxon>Mycena</taxon>
    </lineage>
</organism>
<sequence>MWAEPRLPVDLERTIFEVSADGDRPTMLRIILVARRCRAWIEPLLYHSVVICQSGWSLPLLMRTIESNPARFAQWIKTIQINSYITLNDPAVNRILSLCTGVVRLVDLSYGRMLYSALCRLRLERMCISLDIIDGLPPDGAYFRHPAFAKLTHLHVLDPPQSWPHVPFADLPSLTHLALRNYRTQINPRNVPVLQKLLSSCPLLESLVVYVLPSWSEDQNAQTMRCLVDDPRFKILCQTLDFSDDLWLPPAVELCHNKQLDSALWRSCDCLRAKRATTGYQKVTVEL</sequence>
<protein>
    <submittedName>
        <fullName evidence="1">Uncharacterized protein</fullName>
    </submittedName>
</protein>
<gene>
    <name evidence="1" type="ORF">GGX14DRAFT_642739</name>
</gene>
<dbReference type="EMBL" id="JARJCW010000004">
    <property type="protein sequence ID" value="KAJ7226079.1"/>
    <property type="molecule type" value="Genomic_DNA"/>
</dbReference>
<comment type="caution">
    <text evidence="1">The sequence shown here is derived from an EMBL/GenBank/DDBJ whole genome shotgun (WGS) entry which is preliminary data.</text>
</comment>
<dbReference type="Proteomes" id="UP001219525">
    <property type="component" value="Unassembled WGS sequence"/>
</dbReference>